<evidence type="ECO:0000259" key="2">
    <source>
        <dbReference type="PROSITE" id="PS50086"/>
    </source>
</evidence>
<dbReference type="Gene3D" id="1.10.8.270">
    <property type="entry name" value="putative rabgap domain of human tbc1 domain family member 14 like domains"/>
    <property type="match status" value="1"/>
</dbReference>
<feature type="domain" description="Protein kinase" evidence="1">
    <location>
        <begin position="2"/>
        <end position="284"/>
    </location>
</feature>
<dbReference type="PANTHER" id="PTHR22957">
    <property type="entry name" value="TBC1 DOMAIN FAMILY MEMBER GTPASE-ACTIVATING PROTEIN"/>
    <property type="match status" value="1"/>
</dbReference>
<dbReference type="Gene3D" id="1.10.510.10">
    <property type="entry name" value="Transferase(Phosphotransferase) domain 1"/>
    <property type="match status" value="1"/>
</dbReference>
<protein>
    <recommendedName>
        <fullName evidence="6">TBC-domain-containing protein</fullName>
    </recommendedName>
</protein>
<dbReference type="SUPFAM" id="SSF47923">
    <property type="entry name" value="Ypt/Rab-GAP domain of gyp1p"/>
    <property type="match status" value="2"/>
</dbReference>
<keyword evidence="5" id="KW-1185">Reference proteome</keyword>
<dbReference type="CDD" id="cd00158">
    <property type="entry name" value="RHOD"/>
    <property type="match status" value="1"/>
</dbReference>
<dbReference type="AlphaFoldDB" id="A0A1Y1XZ41"/>
<dbReference type="PROSITE" id="PS50206">
    <property type="entry name" value="RHODANESE_3"/>
    <property type="match status" value="1"/>
</dbReference>
<dbReference type="InterPro" id="IPR001763">
    <property type="entry name" value="Rhodanese-like_dom"/>
</dbReference>
<evidence type="ECO:0000259" key="1">
    <source>
        <dbReference type="PROSITE" id="PS50011"/>
    </source>
</evidence>
<comment type="caution">
    <text evidence="4">The sequence shown here is derived from an EMBL/GenBank/DDBJ whole genome shotgun (WGS) entry which is preliminary data.</text>
</comment>
<feature type="domain" description="Rhodanese" evidence="3">
    <location>
        <begin position="776"/>
        <end position="865"/>
    </location>
</feature>
<reference evidence="4 5" key="1">
    <citation type="submission" date="2016-07" db="EMBL/GenBank/DDBJ databases">
        <title>Pervasive Adenine N6-methylation of Active Genes in Fungi.</title>
        <authorList>
            <consortium name="DOE Joint Genome Institute"/>
            <person name="Mondo S.J."/>
            <person name="Dannebaum R.O."/>
            <person name="Kuo R.C."/>
            <person name="Labutti K."/>
            <person name="Haridas S."/>
            <person name="Kuo A."/>
            <person name="Salamov A."/>
            <person name="Ahrendt S.R."/>
            <person name="Lipzen A."/>
            <person name="Sullivan W."/>
            <person name="Andreopoulos W.B."/>
            <person name="Clum A."/>
            <person name="Lindquist E."/>
            <person name="Daum C."/>
            <person name="Ramamoorthy G.K."/>
            <person name="Gryganskyi A."/>
            <person name="Culley D."/>
            <person name="Magnuson J.K."/>
            <person name="James T.Y."/>
            <person name="O'Malley M.A."/>
            <person name="Stajich J.E."/>
            <person name="Spatafora J.W."/>
            <person name="Visel A."/>
            <person name="Grigoriev I.V."/>
        </authorList>
    </citation>
    <scope>NUCLEOTIDE SEQUENCE [LARGE SCALE GENOMIC DNA]</scope>
    <source>
        <strain evidence="4 5">CBS 931.73</strain>
    </source>
</reference>
<dbReference type="InParanoid" id="A0A1Y1XZ41"/>
<dbReference type="STRING" id="1314790.A0A1Y1XZ41"/>
<dbReference type="OrthoDB" id="1668230at2759"/>
<dbReference type="CDD" id="cd00180">
    <property type="entry name" value="PKc"/>
    <property type="match status" value="1"/>
</dbReference>
<dbReference type="Proteomes" id="UP000193498">
    <property type="component" value="Unassembled WGS sequence"/>
</dbReference>
<dbReference type="PANTHER" id="PTHR22957:SF168">
    <property type="entry name" value="TBC DOMAIN-CONTAINING PROTEIN KINASE-LIKE PROTEIN"/>
    <property type="match status" value="1"/>
</dbReference>
<dbReference type="InterPro" id="IPR036873">
    <property type="entry name" value="Rhodanese-like_dom_sf"/>
</dbReference>
<evidence type="ECO:0000259" key="3">
    <source>
        <dbReference type="PROSITE" id="PS50206"/>
    </source>
</evidence>
<dbReference type="SUPFAM" id="SSF52821">
    <property type="entry name" value="Rhodanese/Cell cycle control phosphatase"/>
    <property type="match status" value="1"/>
</dbReference>
<dbReference type="Gene3D" id="1.10.472.80">
    <property type="entry name" value="Ypt/Rab-GAP domain of gyp1p, domain 3"/>
    <property type="match status" value="1"/>
</dbReference>
<dbReference type="InterPro" id="IPR000195">
    <property type="entry name" value="Rab-GAP-TBC_dom"/>
</dbReference>
<accession>A0A1Y1XZ41</accession>
<dbReference type="Pfam" id="PF00566">
    <property type="entry name" value="RabGAP-TBC"/>
    <property type="match status" value="1"/>
</dbReference>
<dbReference type="InterPro" id="IPR035969">
    <property type="entry name" value="Rab-GAP_TBC_sf"/>
</dbReference>
<proteinExistence type="predicted"/>
<name>A0A1Y1XZ41_9FUNG</name>
<evidence type="ECO:0000313" key="4">
    <source>
        <dbReference type="EMBL" id="ORX90756.1"/>
    </source>
</evidence>
<dbReference type="Pfam" id="PF00581">
    <property type="entry name" value="Rhodanese"/>
    <property type="match status" value="1"/>
</dbReference>
<gene>
    <name evidence="4" type="ORF">K493DRAFT_339805</name>
</gene>
<evidence type="ECO:0000313" key="5">
    <source>
        <dbReference type="Proteomes" id="UP000193498"/>
    </source>
</evidence>
<dbReference type="SUPFAM" id="SSF56112">
    <property type="entry name" value="Protein kinase-like (PK-like)"/>
    <property type="match status" value="1"/>
</dbReference>
<dbReference type="GO" id="GO:0004672">
    <property type="term" value="F:protein kinase activity"/>
    <property type="evidence" value="ECO:0007669"/>
    <property type="project" value="InterPro"/>
</dbReference>
<dbReference type="Gene3D" id="3.40.250.10">
    <property type="entry name" value="Rhodanese-like domain"/>
    <property type="match status" value="1"/>
</dbReference>
<dbReference type="InterPro" id="IPR011009">
    <property type="entry name" value="Kinase-like_dom_sf"/>
</dbReference>
<dbReference type="EMBL" id="MCFE01000361">
    <property type="protein sequence ID" value="ORX90756.1"/>
    <property type="molecule type" value="Genomic_DNA"/>
</dbReference>
<dbReference type="FunFam" id="1.10.8.270:FF:000044">
    <property type="entry name" value="TBC Kinase homolog"/>
    <property type="match status" value="1"/>
</dbReference>
<dbReference type="PROSITE" id="PS50086">
    <property type="entry name" value="TBC_RABGAP"/>
    <property type="match status" value="1"/>
</dbReference>
<dbReference type="PROSITE" id="PS50011">
    <property type="entry name" value="PROTEIN_KINASE_DOM"/>
    <property type="match status" value="1"/>
</dbReference>
<evidence type="ECO:0008006" key="6">
    <source>
        <dbReference type="Google" id="ProtNLM"/>
    </source>
</evidence>
<dbReference type="Pfam" id="PF00069">
    <property type="entry name" value="Pkinase"/>
    <property type="match status" value="1"/>
</dbReference>
<dbReference type="GO" id="GO:0005096">
    <property type="term" value="F:GTPase activator activity"/>
    <property type="evidence" value="ECO:0007669"/>
    <property type="project" value="TreeGrafter"/>
</dbReference>
<dbReference type="GO" id="GO:0005524">
    <property type="term" value="F:ATP binding"/>
    <property type="evidence" value="ECO:0007669"/>
    <property type="project" value="InterPro"/>
</dbReference>
<organism evidence="4 5">
    <name type="scientific">Basidiobolus meristosporus CBS 931.73</name>
    <dbReference type="NCBI Taxonomy" id="1314790"/>
    <lineage>
        <taxon>Eukaryota</taxon>
        <taxon>Fungi</taxon>
        <taxon>Fungi incertae sedis</taxon>
        <taxon>Zoopagomycota</taxon>
        <taxon>Entomophthoromycotina</taxon>
        <taxon>Basidiobolomycetes</taxon>
        <taxon>Basidiobolales</taxon>
        <taxon>Basidiobolaceae</taxon>
        <taxon>Basidiobolus</taxon>
    </lineage>
</organism>
<sequence length="898" mass="102216">MYATSKNIAAGAFGAQEKGHLCISSFLASANSQDKVNHHGLPLTPSTTEILGRFQKLQTLAHPNLCEYVDLLKGKHERLFLVTEMFENSLATAQNQVSSPPDLSQLRLWAFQILHALKYLQDNGVIHRNLCPSNILLDAKGNVRLAGYGLYYITDEGRDIDFPVGSPYYLAPEALACDHVSFNESIWSLGVVLVEACTGQSFWTSKEGGVRSVLGTIQTLVDKSKEDPTILNEDFWSNALKEVHGINGEVFSKLKSHSNDAEKPSGASSPLAWCLHEKKIHQLWHQKPLLFSDRFAKCTDEEILSIDTYPKALNDLSLFHIYHLWRISGGNLEHEMIRHGVLLSTPPVQRIPRIIRVNEGEEIGVQRNEARYFTDVFCRINLEELEERIRNTPGVISGNVDLNDEHIRALENQEIKFHTAIDANEHIKPDIMYDFESRHTNSKFGLDKIPLAIRERDPVYQFHRIALFVELLRQYPASREEMMYHAKLDIPPILRGPIWACILGIVGNPEATYNSYDKESETDTDRQIDLDVPRCHQYNPLLASSAGHEKLKRILKCWTIANGKLVYWQGLDSLCAPFLTLNFSDEPLAFCCLQAFIPRFLKNFFIADNSDTIQEHLAVFQHILSYHDPELSSHLKSIGFQPELYAIPWFLTLFTHVFPLHKIYHLWDKLLVGNGSLPLFMGVSILRQIRELLLACEFNDCIGLFSEAFPDVEIEKCLHFAQSMYENTPYSIITPIHKSGESHTDAVQCWWEQPIPVSVRKSELAPRINISDLVKIGEHAIVVDTRDDEEFLHGHIPYSINMQQSYLEVTLFYLKKLKREYHIVLSDRGDSGPQVGEMLVNNGFPRVCVLAGGMDAIRVNSELCSLCTCRPVKQMLKAKLDNPITFWRCRATLQKNFS</sequence>
<dbReference type="SMART" id="SM00164">
    <property type="entry name" value="TBC"/>
    <property type="match status" value="1"/>
</dbReference>
<feature type="domain" description="Rab-GAP TBC" evidence="2">
    <location>
        <begin position="489"/>
        <end position="674"/>
    </location>
</feature>
<dbReference type="InterPro" id="IPR000719">
    <property type="entry name" value="Prot_kinase_dom"/>
</dbReference>